<evidence type="ECO:0000259" key="4">
    <source>
        <dbReference type="PROSITE" id="PS50995"/>
    </source>
</evidence>
<dbReference type="SUPFAM" id="SSF46785">
    <property type="entry name" value="Winged helix' DNA-binding domain"/>
    <property type="match status" value="1"/>
</dbReference>
<gene>
    <name evidence="5" type="ORF">FQP90_22440</name>
</gene>
<reference evidence="5 6" key="1">
    <citation type="submission" date="2019-07" db="EMBL/GenBank/DDBJ databases">
        <title>Diversity of Bacteria from Kongsfjorden, Arctic.</title>
        <authorList>
            <person name="Yu Y."/>
        </authorList>
    </citation>
    <scope>NUCLEOTIDE SEQUENCE [LARGE SCALE GENOMIC DNA]</scope>
    <source>
        <strain evidence="5 6">SM1928</strain>
    </source>
</reference>
<dbReference type="GO" id="GO:0006950">
    <property type="term" value="P:response to stress"/>
    <property type="evidence" value="ECO:0007669"/>
    <property type="project" value="TreeGrafter"/>
</dbReference>
<proteinExistence type="predicted"/>
<dbReference type="OrthoDB" id="162531at2"/>
<protein>
    <submittedName>
        <fullName evidence="5">MarR family transcriptional regulator</fullName>
    </submittedName>
</protein>
<feature type="domain" description="HTH marR-type" evidence="4">
    <location>
        <begin position="29"/>
        <end position="165"/>
    </location>
</feature>
<evidence type="ECO:0000256" key="3">
    <source>
        <dbReference type="ARBA" id="ARBA00023163"/>
    </source>
</evidence>
<evidence type="ECO:0000256" key="1">
    <source>
        <dbReference type="ARBA" id="ARBA00023015"/>
    </source>
</evidence>
<keyword evidence="1" id="KW-0805">Transcription regulation</keyword>
<dbReference type="InterPro" id="IPR023187">
    <property type="entry name" value="Tscrpt_reg_MarR-type_CS"/>
</dbReference>
<keyword evidence="2" id="KW-0238">DNA-binding</keyword>
<dbReference type="AlphaFoldDB" id="A0A558GMA3"/>
<dbReference type="SMART" id="SM00347">
    <property type="entry name" value="HTH_MARR"/>
    <property type="match status" value="1"/>
</dbReference>
<dbReference type="EMBL" id="VNFK01000030">
    <property type="protein sequence ID" value="TVU58011.1"/>
    <property type="molecule type" value="Genomic_DNA"/>
</dbReference>
<dbReference type="PRINTS" id="PR00598">
    <property type="entry name" value="HTHMARR"/>
</dbReference>
<dbReference type="Proteomes" id="UP000316500">
    <property type="component" value="Unassembled WGS sequence"/>
</dbReference>
<evidence type="ECO:0000256" key="2">
    <source>
        <dbReference type="ARBA" id="ARBA00023125"/>
    </source>
</evidence>
<sequence>MSTKGLVMDDNRGSQGYWYGLENRKRMGPVDVLNALRDYRSAEADMRRRTRASMGMGETDLVALRYLLEAERAGRQVGPKELAVRLGVTSASITSLVDRLVRSGYVTREPHPTDRRALVLRPSAESDHEVRNTLGDMHARMMEVAGTLSEEDSATVVEFLRRMRRAIDGLAT</sequence>
<name>A0A558GMA3_PAENT</name>
<dbReference type="PANTHER" id="PTHR33164:SF43">
    <property type="entry name" value="HTH-TYPE TRANSCRIPTIONAL REPRESSOR YETL"/>
    <property type="match status" value="1"/>
</dbReference>
<dbReference type="GO" id="GO:0003677">
    <property type="term" value="F:DNA binding"/>
    <property type="evidence" value="ECO:0007669"/>
    <property type="project" value="UniProtKB-KW"/>
</dbReference>
<evidence type="ECO:0000313" key="5">
    <source>
        <dbReference type="EMBL" id="TVU58011.1"/>
    </source>
</evidence>
<dbReference type="GO" id="GO:0003700">
    <property type="term" value="F:DNA-binding transcription factor activity"/>
    <property type="evidence" value="ECO:0007669"/>
    <property type="project" value="InterPro"/>
</dbReference>
<dbReference type="InterPro" id="IPR000835">
    <property type="entry name" value="HTH_MarR-typ"/>
</dbReference>
<dbReference type="InterPro" id="IPR036388">
    <property type="entry name" value="WH-like_DNA-bd_sf"/>
</dbReference>
<dbReference type="InterPro" id="IPR039422">
    <property type="entry name" value="MarR/SlyA-like"/>
</dbReference>
<dbReference type="PROSITE" id="PS50995">
    <property type="entry name" value="HTH_MARR_2"/>
    <property type="match status" value="1"/>
</dbReference>
<dbReference type="Gene3D" id="1.10.10.10">
    <property type="entry name" value="Winged helix-like DNA-binding domain superfamily/Winged helix DNA-binding domain"/>
    <property type="match status" value="1"/>
</dbReference>
<dbReference type="PROSITE" id="PS01117">
    <property type="entry name" value="HTH_MARR_1"/>
    <property type="match status" value="1"/>
</dbReference>
<dbReference type="PANTHER" id="PTHR33164">
    <property type="entry name" value="TRANSCRIPTIONAL REGULATOR, MARR FAMILY"/>
    <property type="match status" value="1"/>
</dbReference>
<organism evidence="5 6">
    <name type="scientific">Paenarthrobacter nitroguajacolicus</name>
    <name type="common">Arthrobacter nitroguajacolicus</name>
    <dbReference type="NCBI Taxonomy" id="211146"/>
    <lineage>
        <taxon>Bacteria</taxon>
        <taxon>Bacillati</taxon>
        <taxon>Actinomycetota</taxon>
        <taxon>Actinomycetes</taxon>
        <taxon>Micrococcales</taxon>
        <taxon>Micrococcaceae</taxon>
        <taxon>Paenarthrobacter</taxon>
    </lineage>
</organism>
<keyword evidence="3" id="KW-0804">Transcription</keyword>
<comment type="caution">
    <text evidence="5">The sequence shown here is derived from an EMBL/GenBank/DDBJ whole genome shotgun (WGS) entry which is preliminary data.</text>
</comment>
<evidence type="ECO:0000313" key="6">
    <source>
        <dbReference type="Proteomes" id="UP000316500"/>
    </source>
</evidence>
<dbReference type="InterPro" id="IPR036390">
    <property type="entry name" value="WH_DNA-bd_sf"/>
</dbReference>
<dbReference type="Pfam" id="PF12802">
    <property type="entry name" value="MarR_2"/>
    <property type="match status" value="1"/>
</dbReference>
<accession>A0A558GMA3</accession>